<feature type="compositionally biased region" description="Polar residues" evidence="11">
    <location>
        <begin position="1"/>
        <end position="10"/>
    </location>
</feature>
<name>A0A8W8M4A0_MAGGI</name>
<keyword evidence="5 10" id="KW-0863">Zinc-finger</keyword>
<feature type="domain" description="RING-type" evidence="13">
    <location>
        <begin position="568"/>
        <end position="620"/>
    </location>
</feature>
<dbReference type="GO" id="GO:0000977">
    <property type="term" value="F:RNA polymerase II transcription regulatory region sequence-specific DNA binding"/>
    <property type="evidence" value="ECO:0007669"/>
    <property type="project" value="TreeGrafter"/>
</dbReference>
<dbReference type="PANTHER" id="PTHR12360">
    <property type="entry name" value="NUCLEAR TRANSCRIPTION FACTOR, X-BOX BINDING 1 NFX1"/>
    <property type="match status" value="1"/>
</dbReference>
<dbReference type="Pfam" id="PF01422">
    <property type="entry name" value="zf-NF-X1"/>
    <property type="match status" value="6"/>
</dbReference>
<feature type="region of interest" description="Disordered" evidence="11">
    <location>
        <begin position="1"/>
        <end position="459"/>
    </location>
</feature>
<sequence length="1382" mass="156826">MSYYYQTDPYQSYEEYDPQNGPYYPPAMHMPPPPFFQTPPPGQFYVPNMNSFPPQNYVQGGEFVNSELRPQSTGGNSYHENDEGKQNRPYSQQGSSKEYHTQSGRGQGYRRGQGHRGGHKHGYDRDQEKNYDRQFDHGHQRDAGYERSQRYEKGQGRGYGRGQGHGYKQGQGQRSEKGQRTERYGSPVQDKDHRHIRDGDFGEKHRENYYKEGKSSKFEKGKDKTSDGTSEIFHKKLKDVQRSRKSYESDGNLNVEKFDQNSHPTHKAEKAREISSNSQDTDSGVVERKSKAYSSDQDFFEKNFASFSKKSTNKPDVTEIDHWRGERGTKGHNERPKSGHQGSKHNQHHTEDQRKGQNKKGSKYDGSDQQKENTRNREEYQYGRDRADRKPNNPNKKDSRQGQRNSPRDHNAGKSESRKGRDYHDEGITQNTAHGSRKEFVPRTKEREHKNSNGESAESFTNQICQAVVEWDRRTMSDTMSEMSDDICFSGETRSNASDVEMPRRQDKDKSIHYKPMRKQNLLYQHQQQNQKGHGRKKQVLLRTASGKVDESQRALLIEQLTAGTYECMVCCDTIRGQNAVWSCNGCYHIFHLRCIKTWAKSPTARIEGLDQGWRCPACQNTSDKIPNQYRCFCGKCRDPEWNRMETPHSCGEVCKKNRSARCKHHCNILCHPGPCPPCNAVVTRQCLCGKQSQSMKCSSVEIFKCSSVCEKQLNCGKHFCKKICHEGPCDPCTEVIKQECYGSHESREVTCGSSESFTESYSCGIKCDKTLGCGNHKCEDTCHPGSCQSCTLLPEAITTCPCGARDLADLSPTPRQSCLEPIPTCGGKCRKPLKCGPPKKPHICERKCHEGPCGSCDLTTELTCRCTKFKKEFPCTEVMKLKDRVFLCERKCNKLRSCQRHKCGQHCCVSEDHACNLICGKKLPCGLHRCEEPCHRGNCPPCLMASFDELPCHCGAEIMYPPIPCGARPPECHQLCNRVHACDHDVQHRCHSDENCPPCTALTEKWCMGKHEKRKNIACHRDNISCGLPCNNELPCVQHKCTKVCHSGPCQAEGETCRQPCHKKRANCSHLCMTRCHANDPCPSISCKAEVKIKCSCGNRESMVTCQSLDNKEFKSKTMQSIATSLGAGQSVDISHLTSSKKAKKPNNVLECDAECALIERNRRLALALEIKNPDLGNKLGTPSFSDFLKDFAKKNLHFVGGVEKNFNDLVQNAKKAKQAYRSHSFPCMNRDQRRLIHELGECYGCETQSYDYEPSKNVVATAHKDKCWLPNVTLTSYIQRELHPKAPVPIPHRYNETTIRESALAAKHSCEVLKDKPIERVQRSNNTKETTPTSKVIDYFDFSTHCLDDSDFHYTCIIGLVNNSARSKFEPCCTGERSGL</sequence>
<dbReference type="InterPro" id="IPR019787">
    <property type="entry name" value="Znf_PHD-finger"/>
</dbReference>
<feature type="compositionally biased region" description="Polar residues" evidence="11">
    <location>
        <begin position="48"/>
        <end position="58"/>
    </location>
</feature>
<feature type="compositionally biased region" description="Gly residues" evidence="11">
    <location>
        <begin position="156"/>
        <end position="169"/>
    </location>
</feature>
<feature type="compositionally biased region" description="Basic and acidic residues" evidence="11">
    <location>
        <begin position="174"/>
        <end position="248"/>
    </location>
</feature>
<comment type="subcellular location">
    <subcellularLocation>
        <location evidence="1">Nucleus</location>
    </subcellularLocation>
</comment>
<keyword evidence="7" id="KW-0805">Transcription regulation</keyword>
<dbReference type="EnsemblMetazoa" id="G31622.1">
    <property type="protein sequence ID" value="G31622.1:cds"/>
    <property type="gene ID" value="G31622"/>
</dbReference>
<dbReference type="PROSITE" id="PS51061">
    <property type="entry name" value="R3H"/>
    <property type="match status" value="1"/>
</dbReference>
<feature type="region of interest" description="Disordered" evidence="11">
    <location>
        <begin position="489"/>
        <end position="510"/>
    </location>
</feature>
<dbReference type="CDD" id="cd16696">
    <property type="entry name" value="RING-CH-C4HC3_NFX1"/>
    <property type="match status" value="1"/>
</dbReference>
<evidence type="ECO:0000256" key="6">
    <source>
        <dbReference type="ARBA" id="ARBA00022833"/>
    </source>
</evidence>
<dbReference type="InterPro" id="IPR001374">
    <property type="entry name" value="R3H_dom"/>
</dbReference>
<comment type="similarity">
    <text evidence="2">Belongs to the NFX1 family.</text>
</comment>
<feature type="compositionally biased region" description="Basic and acidic residues" evidence="11">
    <location>
        <begin position="256"/>
        <end position="273"/>
    </location>
</feature>
<evidence type="ECO:0000256" key="4">
    <source>
        <dbReference type="ARBA" id="ARBA00022737"/>
    </source>
</evidence>
<dbReference type="SMART" id="SM00438">
    <property type="entry name" value="ZnF_NFX"/>
    <property type="match status" value="9"/>
</dbReference>
<keyword evidence="16" id="KW-1185">Reference proteome</keyword>
<dbReference type="PROSITE" id="PS50089">
    <property type="entry name" value="ZF_RING_2"/>
    <property type="match status" value="1"/>
</dbReference>
<dbReference type="CDD" id="cd06008">
    <property type="entry name" value="NF-X1-zinc-finger"/>
    <property type="match status" value="6"/>
</dbReference>
<protein>
    <recommendedName>
        <fullName evidence="17">Transcriptional repressor NF-X1</fullName>
    </recommendedName>
</protein>
<feature type="compositionally biased region" description="Basic and acidic residues" evidence="11">
    <location>
        <begin position="121"/>
        <end position="155"/>
    </location>
</feature>
<keyword evidence="4" id="KW-0677">Repeat</keyword>
<evidence type="ECO:0000256" key="7">
    <source>
        <dbReference type="ARBA" id="ARBA00023015"/>
    </source>
</evidence>
<feature type="domain" description="R3H" evidence="14">
    <location>
        <begin position="1198"/>
        <end position="1266"/>
    </location>
</feature>
<feature type="compositionally biased region" description="Pro residues" evidence="11">
    <location>
        <begin position="23"/>
        <end position="42"/>
    </location>
</feature>
<evidence type="ECO:0000259" key="12">
    <source>
        <dbReference type="PROSITE" id="PS50016"/>
    </source>
</evidence>
<evidence type="ECO:0000313" key="16">
    <source>
        <dbReference type="Proteomes" id="UP000005408"/>
    </source>
</evidence>
<dbReference type="SUPFAM" id="SSF57850">
    <property type="entry name" value="RING/U-box"/>
    <property type="match status" value="1"/>
</dbReference>
<dbReference type="PROSITE" id="PS50016">
    <property type="entry name" value="ZF_PHD_2"/>
    <property type="match status" value="1"/>
</dbReference>
<feature type="region of interest" description="Disordered" evidence="11">
    <location>
        <begin position="526"/>
        <end position="545"/>
    </location>
</feature>
<keyword evidence="8" id="KW-0804">Transcription</keyword>
<evidence type="ECO:0000256" key="9">
    <source>
        <dbReference type="ARBA" id="ARBA00023242"/>
    </source>
</evidence>
<proteinExistence type="inferred from homology"/>
<dbReference type="Gene3D" id="3.30.1370.50">
    <property type="entry name" value="R3H-like domain"/>
    <property type="match status" value="1"/>
</dbReference>
<keyword evidence="6" id="KW-0862">Zinc</keyword>
<evidence type="ECO:0000256" key="10">
    <source>
        <dbReference type="PROSITE-ProRule" id="PRU00175"/>
    </source>
</evidence>
<dbReference type="GO" id="GO:0000981">
    <property type="term" value="F:DNA-binding transcription factor activity, RNA polymerase II-specific"/>
    <property type="evidence" value="ECO:0007669"/>
    <property type="project" value="TreeGrafter"/>
</dbReference>
<feature type="compositionally biased region" description="Basic and acidic residues" evidence="11">
    <location>
        <begin position="501"/>
        <end position="510"/>
    </location>
</feature>
<evidence type="ECO:0000256" key="2">
    <source>
        <dbReference type="ARBA" id="ARBA00007269"/>
    </source>
</evidence>
<evidence type="ECO:0000313" key="15">
    <source>
        <dbReference type="EnsemblMetazoa" id="G31622.1:cds"/>
    </source>
</evidence>
<dbReference type="GO" id="GO:0005634">
    <property type="term" value="C:nucleus"/>
    <property type="evidence" value="ECO:0007669"/>
    <property type="project" value="UniProtKB-SubCell"/>
</dbReference>
<accession>A0A8W8M4A0</accession>
<evidence type="ECO:0000256" key="1">
    <source>
        <dbReference type="ARBA" id="ARBA00004123"/>
    </source>
</evidence>
<dbReference type="InterPro" id="IPR034078">
    <property type="entry name" value="NFX1_fam"/>
</dbReference>
<evidence type="ECO:0000256" key="3">
    <source>
        <dbReference type="ARBA" id="ARBA00022723"/>
    </source>
</evidence>
<dbReference type="Pfam" id="PF01424">
    <property type="entry name" value="R3H"/>
    <property type="match status" value="1"/>
</dbReference>
<feature type="compositionally biased region" description="Basic and acidic residues" evidence="11">
    <location>
        <begin position="436"/>
        <end position="452"/>
    </location>
</feature>
<evidence type="ECO:0000256" key="5">
    <source>
        <dbReference type="ARBA" id="ARBA00022771"/>
    </source>
</evidence>
<keyword evidence="9" id="KW-0539">Nucleus</keyword>
<dbReference type="InterPro" id="IPR000967">
    <property type="entry name" value="Znf_NFX1"/>
</dbReference>
<dbReference type="Proteomes" id="UP000005408">
    <property type="component" value="Unassembled WGS sequence"/>
</dbReference>
<evidence type="ECO:0000256" key="8">
    <source>
        <dbReference type="ARBA" id="ARBA00023163"/>
    </source>
</evidence>
<dbReference type="SMART" id="SM00393">
    <property type="entry name" value="R3H"/>
    <property type="match status" value="1"/>
</dbReference>
<dbReference type="SUPFAM" id="SSF82708">
    <property type="entry name" value="R3H domain"/>
    <property type="match status" value="1"/>
</dbReference>
<feature type="compositionally biased region" description="Basic and acidic residues" evidence="11">
    <location>
        <begin position="362"/>
        <end position="427"/>
    </location>
</feature>
<evidence type="ECO:0000259" key="13">
    <source>
        <dbReference type="PROSITE" id="PS50089"/>
    </source>
</evidence>
<evidence type="ECO:0000256" key="11">
    <source>
        <dbReference type="SAM" id="MobiDB-lite"/>
    </source>
</evidence>
<evidence type="ECO:0008006" key="17">
    <source>
        <dbReference type="Google" id="ProtNLM"/>
    </source>
</evidence>
<dbReference type="GO" id="GO:0000122">
    <property type="term" value="P:negative regulation of transcription by RNA polymerase II"/>
    <property type="evidence" value="ECO:0007669"/>
    <property type="project" value="TreeGrafter"/>
</dbReference>
<feature type="compositionally biased region" description="Polar residues" evidence="11">
    <location>
        <begin position="68"/>
        <end position="78"/>
    </location>
</feature>
<feature type="compositionally biased region" description="Basic and acidic residues" evidence="11">
    <location>
        <begin position="316"/>
        <end position="337"/>
    </location>
</feature>
<reference evidence="15" key="1">
    <citation type="submission" date="2022-08" db="UniProtKB">
        <authorList>
            <consortium name="EnsemblMetazoa"/>
        </authorList>
    </citation>
    <scope>IDENTIFICATION</scope>
    <source>
        <strain evidence="15">05x7-T-G4-1.051#20</strain>
    </source>
</reference>
<evidence type="ECO:0000259" key="14">
    <source>
        <dbReference type="PROSITE" id="PS51061"/>
    </source>
</evidence>
<organism evidence="15 16">
    <name type="scientific">Magallana gigas</name>
    <name type="common">Pacific oyster</name>
    <name type="synonym">Crassostrea gigas</name>
    <dbReference type="NCBI Taxonomy" id="29159"/>
    <lineage>
        <taxon>Eukaryota</taxon>
        <taxon>Metazoa</taxon>
        <taxon>Spiralia</taxon>
        <taxon>Lophotrochozoa</taxon>
        <taxon>Mollusca</taxon>
        <taxon>Bivalvia</taxon>
        <taxon>Autobranchia</taxon>
        <taxon>Pteriomorphia</taxon>
        <taxon>Ostreida</taxon>
        <taxon>Ostreoidea</taxon>
        <taxon>Ostreidae</taxon>
        <taxon>Magallana</taxon>
    </lineage>
</organism>
<dbReference type="InterPro" id="IPR036867">
    <property type="entry name" value="R3H_dom_sf"/>
</dbReference>
<dbReference type="GO" id="GO:0008270">
    <property type="term" value="F:zinc ion binding"/>
    <property type="evidence" value="ECO:0007669"/>
    <property type="project" value="UniProtKB-KW"/>
</dbReference>
<feature type="domain" description="PHD-type" evidence="12">
    <location>
        <begin position="565"/>
        <end position="622"/>
    </location>
</feature>
<dbReference type="InterPro" id="IPR001841">
    <property type="entry name" value="Znf_RING"/>
</dbReference>
<keyword evidence="3" id="KW-0479">Metal-binding</keyword>
<dbReference type="PANTHER" id="PTHR12360:SF12">
    <property type="entry name" value="TRANSCRIPTIONAL REPRESSOR NF-X1"/>
    <property type="match status" value="1"/>
</dbReference>